<gene>
    <name evidence="15" type="ORF">HAQ05_23865</name>
</gene>
<comment type="caution">
    <text evidence="15">The sequence shown here is derived from an EMBL/GenBank/DDBJ whole genome shotgun (WGS) entry which is preliminary data.</text>
</comment>
<sequence>MCTRYSRSRRALHWLSAVIILWASVSGFGVQAFPPGCAIRQWVESFNPQITSVFIPFFAWRLWLKCTQPGSANLNVAGAVHWALYGLVSAVLVTGVLMMATPVTMFGLFTLPSLVHDAVWLARLHHWHQLACMALAALVGLHLAAVVWHQMRGHTVMARMR</sequence>
<evidence type="ECO:0000313" key="16">
    <source>
        <dbReference type="Proteomes" id="UP000805841"/>
    </source>
</evidence>
<evidence type="ECO:0000256" key="9">
    <source>
        <dbReference type="ARBA" id="ARBA00022989"/>
    </source>
</evidence>
<dbReference type="SUPFAM" id="SSF81342">
    <property type="entry name" value="Transmembrane di-heme cytochromes"/>
    <property type="match status" value="1"/>
</dbReference>
<keyword evidence="8" id="KW-0249">Electron transport</keyword>
<feature type="domain" description="Cytochrome b561 bacterial/Ni-hydrogenase" evidence="14">
    <location>
        <begin position="4"/>
        <end position="160"/>
    </location>
</feature>
<evidence type="ECO:0000256" key="5">
    <source>
        <dbReference type="ARBA" id="ARBA00022617"/>
    </source>
</evidence>
<dbReference type="Pfam" id="PF01292">
    <property type="entry name" value="Ni_hydr_CYTB"/>
    <property type="match status" value="1"/>
</dbReference>
<keyword evidence="4" id="KW-1003">Cell membrane</keyword>
<dbReference type="InterPro" id="IPR016174">
    <property type="entry name" value="Di-haem_cyt_TM"/>
</dbReference>
<evidence type="ECO:0000256" key="10">
    <source>
        <dbReference type="ARBA" id="ARBA00023004"/>
    </source>
</evidence>
<accession>A0ABR7Z8T5</accession>
<dbReference type="EMBL" id="JAAOCA010000040">
    <property type="protein sequence ID" value="MBD1601718.1"/>
    <property type="molecule type" value="Genomic_DNA"/>
</dbReference>
<evidence type="ECO:0000256" key="12">
    <source>
        <dbReference type="ARBA" id="ARBA00037975"/>
    </source>
</evidence>
<comment type="subcellular location">
    <subcellularLocation>
        <location evidence="2">Cell membrane</location>
        <topology evidence="2">Multi-pass membrane protein</topology>
    </subcellularLocation>
</comment>
<name>A0ABR7Z8T5_9PSED</name>
<evidence type="ECO:0000256" key="1">
    <source>
        <dbReference type="ARBA" id="ARBA00001970"/>
    </source>
</evidence>
<evidence type="ECO:0000256" key="7">
    <source>
        <dbReference type="ARBA" id="ARBA00022723"/>
    </source>
</evidence>
<organism evidence="15 16">
    <name type="scientific">Pseudomonas typographi</name>
    <dbReference type="NCBI Taxonomy" id="2715964"/>
    <lineage>
        <taxon>Bacteria</taxon>
        <taxon>Pseudomonadati</taxon>
        <taxon>Pseudomonadota</taxon>
        <taxon>Gammaproteobacteria</taxon>
        <taxon>Pseudomonadales</taxon>
        <taxon>Pseudomonadaceae</taxon>
        <taxon>Pseudomonas</taxon>
    </lineage>
</organism>
<evidence type="ECO:0000256" key="13">
    <source>
        <dbReference type="SAM" id="Phobius"/>
    </source>
</evidence>
<evidence type="ECO:0000256" key="4">
    <source>
        <dbReference type="ARBA" id="ARBA00022475"/>
    </source>
</evidence>
<proteinExistence type="inferred from homology"/>
<comment type="cofactor">
    <cofactor evidence="1">
        <name>heme b</name>
        <dbReference type="ChEBI" id="CHEBI:60344"/>
    </cofactor>
</comment>
<dbReference type="InterPro" id="IPR011577">
    <property type="entry name" value="Cyt_b561_bac/Ni-Hgenase"/>
</dbReference>
<feature type="transmembrane region" description="Helical" evidence="13">
    <location>
        <begin position="46"/>
        <end position="64"/>
    </location>
</feature>
<keyword evidence="6 13" id="KW-0812">Transmembrane</keyword>
<evidence type="ECO:0000259" key="14">
    <source>
        <dbReference type="Pfam" id="PF01292"/>
    </source>
</evidence>
<keyword evidence="9 13" id="KW-1133">Transmembrane helix</keyword>
<dbReference type="RefSeq" id="WP_190425499.1">
    <property type="nucleotide sequence ID" value="NZ_JAAOCC010000048.1"/>
</dbReference>
<dbReference type="Proteomes" id="UP000805841">
    <property type="component" value="Unassembled WGS sequence"/>
</dbReference>
<evidence type="ECO:0000256" key="6">
    <source>
        <dbReference type="ARBA" id="ARBA00022692"/>
    </source>
</evidence>
<comment type="similarity">
    <text evidence="12">Belongs to the cytochrome b561 family.</text>
</comment>
<dbReference type="PANTHER" id="PTHR30529">
    <property type="entry name" value="CYTOCHROME B561"/>
    <property type="match status" value="1"/>
</dbReference>
<protein>
    <submittedName>
        <fullName evidence="15">Cytochrome B</fullName>
    </submittedName>
</protein>
<evidence type="ECO:0000256" key="3">
    <source>
        <dbReference type="ARBA" id="ARBA00022448"/>
    </source>
</evidence>
<evidence type="ECO:0000256" key="8">
    <source>
        <dbReference type="ARBA" id="ARBA00022982"/>
    </source>
</evidence>
<evidence type="ECO:0000256" key="2">
    <source>
        <dbReference type="ARBA" id="ARBA00004651"/>
    </source>
</evidence>
<keyword evidence="7" id="KW-0479">Metal-binding</keyword>
<evidence type="ECO:0000256" key="11">
    <source>
        <dbReference type="ARBA" id="ARBA00023136"/>
    </source>
</evidence>
<feature type="transmembrane region" description="Helical" evidence="13">
    <location>
        <begin position="84"/>
        <end position="107"/>
    </location>
</feature>
<feature type="transmembrane region" description="Helical" evidence="13">
    <location>
        <begin position="12"/>
        <end position="34"/>
    </location>
</feature>
<dbReference type="PANTHER" id="PTHR30529:SF1">
    <property type="entry name" value="CYTOCHROME B561 HOMOLOG 2"/>
    <property type="match status" value="1"/>
</dbReference>
<keyword evidence="5" id="KW-0349">Heme</keyword>
<keyword evidence="16" id="KW-1185">Reference proteome</keyword>
<feature type="transmembrane region" description="Helical" evidence="13">
    <location>
        <begin position="127"/>
        <end position="151"/>
    </location>
</feature>
<evidence type="ECO:0000313" key="15">
    <source>
        <dbReference type="EMBL" id="MBD1601718.1"/>
    </source>
</evidence>
<keyword evidence="10" id="KW-0408">Iron</keyword>
<dbReference type="InterPro" id="IPR052168">
    <property type="entry name" value="Cytochrome_b561_oxidase"/>
</dbReference>
<reference evidence="15 16" key="1">
    <citation type="journal article" date="2020" name="Insects">
        <title>Bacteria Belonging to Pseudomonas typographi sp. nov. from the Bark Beetle Ips typographus Have Genomic Potential to Aid in the Host Ecology.</title>
        <authorList>
            <person name="Peral-Aranega E."/>
            <person name="Saati-Santamaria Z."/>
            <person name="Kolarik M."/>
            <person name="Rivas R."/>
            <person name="Garcia-Fraile P."/>
        </authorList>
    </citation>
    <scope>NUCLEOTIDE SEQUENCE [LARGE SCALE GENOMIC DNA]</scope>
    <source>
        <strain evidence="15 16">CA3A</strain>
    </source>
</reference>
<keyword evidence="3" id="KW-0813">Transport</keyword>
<keyword evidence="11 13" id="KW-0472">Membrane</keyword>